<sequence>MCTRCPSTRPSAPPLPLPLNPFPTPPAPLAYFYTSPLGLAPKKPTVHVHGQVKDGKGRSAGWGLPGGWSYDDENAVERKATHF</sequence>
<proteinExistence type="predicted"/>
<evidence type="ECO:0000313" key="3">
    <source>
        <dbReference type="Proteomes" id="UP000000304"/>
    </source>
</evidence>
<evidence type="ECO:0000256" key="1">
    <source>
        <dbReference type="SAM" id="MobiDB-lite"/>
    </source>
</evidence>
<dbReference type="Proteomes" id="UP000000304">
    <property type="component" value="Chromosome 3L"/>
</dbReference>
<dbReference type="HOGENOM" id="CLU_2545043_0_0_1"/>
<evidence type="ECO:0000313" key="2">
    <source>
        <dbReference type="EMBL" id="EDX10526.1"/>
    </source>
</evidence>
<reference evidence="2 3" key="1">
    <citation type="journal article" date="2007" name="Nature">
        <title>Evolution of genes and genomes on the Drosophila phylogeny.</title>
        <authorList>
            <consortium name="Drosophila 12 Genomes Consortium"/>
            <person name="Clark A.G."/>
            <person name="Eisen M.B."/>
            <person name="Smith D.R."/>
            <person name="Bergman C.M."/>
            <person name="Oliver B."/>
            <person name="Markow T.A."/>
            <person name="Kaufman T.C."/>
            <person name="Kellis M."/>
            <person name="Gelbart W."/>
            <person name="Iyer V.N."/>
            <person name="Pollard D.A."/>
            <person name="Sackton T.B."/>
            <person name="Larracuente A.M."/>
            <person name="Singh N.D."/>
            <person name="Abad J.P."/>
            <person name="Abt D.N."/>
            <person name="Adryan B."/>
            <person name="Aguade M."/>
            <person name="Akashi H."/>
            <person name="Anderson W.W."/>
            <person name="Aquadro C.F."/>
            <person name="Ardell D.H."/>
            <person name="Arguello R."/>
            <person name="Artieri C.G."/>
            <person name="Barbash D.A."/>
            <person name="Barker D."/>
            <person name="Barsanti P."/>
            <person name="Batterham P."/>
            <person name="Batzoglou S."/>
            <person name="Begun D."/>
            <person name="Bhutkar A."/>
            <person name="Blanco E."/>
            <person name="Bosak S.A."/>
            <person name="Bradley R.K."/>
            <person name="Brand A.D."/>
            <person name="Brent M.R."/>
            <person name="Brooks A.N."/>
            <person name="Brown R.H."/>
            <person name="Butlin R.K."/>
            <person name="Caggese C."/>
            <person name="Calvi B.R."/>
            <person name="Bernardo de Carvalho A."/>
            <person name="Caspi A."/>
            <person name="Castrezana S."/>
            <person name="Celniker S.E."/>
            <person name="Chang J.L."/>
            <person name="Chapple C."/>
            <person name="Chatterji S."/>
            <person name="Chinwalla A."/>
            <person name="Civetta A."/>
            <person name="Clifton S.W."/>
            <person name="Comeron J.M."/>
            <person name="Costello J.C."/>
            <person name="Coyne J.A."/>
            <person name="Daub J."/>
            <person name="David R.G."/>
            <person name="Delcher A.L."/>
            <person name="Delehaunty K."/>
            <person name="Do C.B."/>
            <person name="Ebling H."/>
            <person name="Edwards K."/>
            <person name="Eickbush T."/>
            <person name="Evans J.D."/>
            <person name="Filipski A."/>
            <person name="Findeiss S."/>
            <person name="Freyhult E."/>
            <person name="Fulton L."/>
            <person name="Fulton R."/>
            <person name="Garcia A.C."/>
            <person name="Gardiner A."/>
            <person name="Garfield D.A."/>
            <person name="Garvin B.E."/>
            <person name="Gibson G."/>
            <person name="Gilbert D."/>
            <person name="Gnerre S."/>
            <person name="Godfrey J."/>
            <person name="Good R."/>
            <person name="Gotea V."/>
            <person name="Gravely B."/>
            <person name="Greenberg A.J."/>
            <person name="Griffiths-Jones S."/>
            <person name="Gross S."/>
            <person name="Guigo R."/>
            <person name="Gustafson E.A."/>
            <person name="Haerty W."/>
            <person name="Hahn M.W."/>
            <person name="Halligan D.L."/>
            <person name="Halpern A.L."/>
            <person name="Halter G.M."/>
            <person name="Han M.V."/>
            <person name="Heger A."/>
            <person name="Hillier L."/>
            <person name="Hinrichs A.S."/>
            <person name="Holmes I."/>
            <person name="Hoskins R.A."/>
            <person name="Hubisz M.J."/>
            <person name="Hultmark D."/>
            <person name="Huntley M.A."/>
            <person name="Jaffe D.B."/>
            <person name="Jagadeeshan S."/>
            <person name="Jeck W.R."/>
            <person name="Johnson J."/>
            <person name="Jones C.D."/>
            <person name="Jordan W.C."/>
            <person name="Karpen G.H."/>
            <person name="Kataoka E."/>
            <person name="Keightley P.D."/>
            <person name="Kheradpour P."/>
            <person name="Kirkness E.F."/>
            <person name="Koerich L.B."/>
            <person name="Kristiansen K."/>
            <person name="Kudrna D."/>
            <person name="Kulathinal R.J."/>
            <person name="Kumar S."/>
            <person name="Kwok R."/>
            <person name="Lander E."/>
            <person name="Langley C.H."/>
            <person name="Lapoint R."/>
            <person name="Lazzaro B.P."/>
            <person name="Lee S.J."/>
            <person name="Levesque L."/>
            <person name="Li R."/>
            <person name="Lin C.F."/>
            <person name="Lin M.F."/>
            <person name="Lindblad-Toh K."/>
            <person name="Llopart A."/>
            <person name="Long M."/>
            <person name="Low L."/>
            <person name="Lozovsky E."/>
            <person name="Lu J."/>
            <person name="Luo M."/>
            <person name="Machado C.A."/>
            <person name="Makalowski W."/>
            <person name="Marzo M."/>
            <person name="Matsuda M."/>
            <person name="Matzkin L."/>
            <person name="McAllister B."/>
            <person name="McBride C.S."/>
            <person name="McKernan B."/>
            <person name="McKernan K."/>
            <person name="Mendez-Lago M."/>
            <person name="Minx P."/>
            <person name="Mollenhauer M.U."/>
            <person name="Montooth K."/>
            <person name="Mount S.M."/>
            <person name="Mu X."/>
            <person name="Myers E."/>
            <person name="Negre B."/>
            <person name="Newfeld S."/>
            <person name="Nielsen R."/>
            <person name="Noor M.A."/>
            <person name="O'Grady P."/>
            <person name="Pachter L."/>
            <person name="Papaceit M."/>
            <person name="Parisi M.J."/>
            <person name="Parisi M."/>
            <person name="Parts L."/>
            <person name="Pedersen J.S."/>
            <person name="Pesole G."/>
            <person name="Phillippy A.M."/>
            <person name="Ponting C.P."/>
            <person name="Pop M."/>
            <person name="Porcelli D."/>
            <person name="Powell J.R."/>
            <person name="Prohaska S."/>
            <person name="Pruitt K."/>
            <person name="Puig M."/>
            <person name="Quesneville H."/>
            <person name="Ram K.R."/>
            <person name="Rand D."/>
            <person name="Rasmussen M.D."/>
            <person name="Reed L.K."/>
            <person name="Reenan R."/>
            <person name="Reily A."/>
            <person name="Remington K.A."/>
            <person name="Rieger T.T."/>
            <person name="Ritchie M.G."/>
            <person name="Robin C."/>
            <person name="Rogers Y.H."/>
            <person name="Rohde C."/>
            <person name="Rozas J."/>
            <person name="Rubenfield M.J."/>
            <person name="Ruiz A."/>
            <person name="Russo S."/>
            <person name="Salzberg S.L."/>
            <person name="Sanchez-Gracia A."/>
            <person name="Saranga D.J."/>
            <person name="Sato H."/>
            <person name="Schaeffer S.W."/>
            <person name="Schatz M.C."/>
            <person name="Schlenke T."/>
            <person name="Schwartz R."/>
            <person name="Segarra C."/>
            <person name="Singh R.S."/>
            <person name="Sirot L."/>
            <person name="Sirota M."/>
            <person name="Sisneros N.B."/>
            <person name="Smith C.D."/>
            <person name="Smith T.F."/>
            <person name="Spieth J."/>
            <person name="Stage D.E."/>
            <person name="Stark A."/>
            <person name="Stephan W."/>
            <person name="Strausberg R.L."/>
            <person name="Strempel S."/>
            <person name="Sturgill D."/>
            <person name="Sutton G."/>
            <person name="Sutton G.G."/>
            <person name="Tao W."/>
            <person name="Teichmann S."/>
            <person name="Tobari Y.N."/>
            <person name="Tomimura Y."/>
            <person name="Tsolas J.M."/>
            <person name="Valente V.L."/>
            <person name="Venter E."/>
            <person name="Venter J.C."/>
            <person name="Vicario S."/>
            <person name="Vieira F.G."/>
            <person name="Vilella A.J."/>
            <person name="Villasante A."/>
            <person name="Walenz B."/>
            <person name="Wang J."/>
            <person name="Wasserman M."/>
            <person name="Watts T."/>
            <person name="Wilson D."/>
            <person name="Wilson R.K."/>
            <person name="Wing R.A."/>
            <person name="Wolfner M.F."/>
            <person name="Wong A."/>
            <person name="Wong G.K."/>
            <person name="Wu C.I."/>
            <person name="Wu G."/>
            <person name="Yamamoto D."/>
            <person name="Yang H.P."/>
            <person name="Yang S.P."/>
            <person name="Yorke J.A."/>
            <person name="Yoshida K."/>
            <person name="Zdobnov E."/>
            <person name="Zhang P."/>
            <person name="Zhang Y."/>
            <person name="Zimin A.V."/>
            <person name="Baldwin J."/>
            <person name="Abdouelleil A."/>
            <person name="Abdulkadir J."/>
            <person name="Abebe A."/>
            <person name="Abera B."/>
            <person name="Abreu J."/>
            <person name="Acer S.C."/>
            <person name="Aftuck L."/>
            <person name="Alexander A."/>
            <person name="An P."/>
            <person name="Anderson E."/>
            <person name="Anderson S."/>
            <person name="Arachi H."/>
            <person name="Azer M."/>
            <person name="Bachantsang P."/>
            <person name="Barry A."/>
            <person name="Bayul T."/>
            <person name="Berlin A."/>
            <person name="Bessette D."/>
            <person name="Bloom T."/>
            <person name="Blye J."/>
            <person name="Boguslavskiy L."/>
            <person name="Bonnet C."/>
            <person name="Boukhgalter B."/>
            <person name="Bourzgui I."/>
            <person name="Brown A."/>
            <person name="Cahill P."/>
            <person name="Channer S."/>
            <person name="Cheshatsang Y."/>
            <person name="Chuda L."/>
            <person name="Citroen M."/>
            <person name="Collymore A."/>
            <person name="Cooke P."/>
            <person name="Costello M."/>
            <person name="D'Aco K."/>
            <person name="Daza R."/>
            <person name="De Haan G."/>
            <person name="DeGray S."/>
            <person name="DeMaso C."/>
            <person name="Dhargay N."/>
            <person name="Dooley K."/>
            <person name="Dooley E."/>
            <person name="Doricent M."/>
            <person name="Dorje P."/>
            <person name="Dorjee K."/>
            <person name="Dupes A."/>
            <person name="Elong R."/>
            <person name="Falk J."/>
            <person name="Farina A."/>
            <person name="Faro S."/>
            <person name="Ferguson D."/>
            <person name="Fisher S."/>
            <person name="Foley C.D."/>
            <person name="Franke A."/>
            <person name="Friedrich D."/>
            <person name="Gadbois L."/>
            <person name="Gearin G."/>
            <person name="Gearin C.R."/>
            <person name="Giannoukos G."/>
            <person name="Goode T."/>
            <person name="Graham J."/>
            <person name="Grandbois E."/>
            <person name="Grewal S."/>
            <person name="Gyaltsen K."/>
            <person name="Hafez N."/>
            <person name="Hagos B."/>
            <person name="Hall J."/>
            <person name="Henson C."/>
            <person name="Hollinger A."/>
            <person name="Honan T."/>
            <person name="Huard M.D."/>
            <person name="Hughes L."/>
            <person name="Hurhula B."/>
            <person name="Husby M.E."/>
            <person name="Kamat A."/>
            <person name="Kanga B."/>
            <person name="Kashin S."/>
            <person name="Khazanovich D."/>
            <person name="Kisner P."/>
            <person name="Lance K."/>
            <person name="Lara M."/>
            <person name="Lee W."/>
            <person name="Lennon N."/>
            <person name="Letendre F."/>
            <person name="LeVine R."/>
            <person name="Lipovsky A."/>
            <person name="Liu X."/>
            <person name="Liu J."/>
            <person name="Liu S."/>
            <person name="Lokyitsang T."/>
            <person name="Lokyitsang Y."/>
            <person name="Lubonja R."/>
            <person name="Lui A."/>
            <person name="MacDonald P."/>
            <person name="Magnisalis V."/>
            <person name="Maru K."/>
            <person name="Matthews C."/>
            <person name="McCusker W."/>
            <person name="McDonough S."/>
            <person name="Mehta T."/>
            <person name="Meldrim J."/>
            <person name="Meneus L."/>
            <person name="Mihai O."/>
            <person name="Mihalev A."/>
            <person name="Mihova T."/>
            <person name="Mittelman R."/>
            <person name="Mlenga V."/>
            <person name="Montmayeur A."/>
            <person name="Mulrain L."/>
            <person name="Navidi A."/>
            <person name="Naylor J."/>
            <person name="Negash T."/>
            <person name="Nguyen T."/>
            <person name="Nguyen N."/>
            <person name="Nicol R."/>
            <person name="Norbu C."/>
            <person name="Norbu N."/>
            <person name="Novod N."/>
            <person name="O'Neill B."/>
            <person name="Osman S."/>
            <person name="Markiewicz E."/>
            <person name="Oyono O.L."/>
            <person name="Patti C."/>
            <person name="Phunkhang P."/>
            <person name="Pierre F."/>
            <person name="Priest M."/>
            <person name="Raghuraman S."/>
            <person name="Rege F."/>
            <person name="Reyes R."/>
            <person name="Rise C."/>
            <person name="Rogov P."/>
            <person name="Ross K."/>
            <person name="Ryan E."/>
            <person name="Settipalli S."/>
            <person name="Shea T."/>
            <person name="Sherpa N."/>
            <person name="Shi L."/>
            <person name="Shih D."/>
            <person name="Sparrow T."/>
            <person name="Spaulding J."/>
            <person name="Stalker J."/>
            <person name="Stange-Thomann N."/>
            <person name="Stavropoulos S."/>
            <person name="Stone C."/>
            <person name="Strader C."/>
            <person name="Tesfaye S."/>
            <person name="Thomson T."/>
            <person name="Thoulutsang Y."/>
            <person name="Thoulutsang D."/>
            <person name="Topham K."/>
            <person name="Topping I."/>
            <person name="Tsamla T."/>
            <person name="Vassiliev H."/>
            <person name="Vo A."/>
            <person name="Wangchuk T."/>
            <person name="Wangdi T."/>
            <person name="Weiand M."/>
            <person name="Wilkinson J."/>
            <person name="Wilson A."/>
            <person name="Yadav S."/>
            <person name="Young G."/>
            <person name="Yu Q."/>
            <person name="Zembek L."/>
            <person name="Zhong D."/>
            <person name="Zimmer A."/>
            <person name="Zwirko Z."/>
            <person name="Jaffe D.B."/>
            <person name="Alvarez P."/>
            <person name="Brockman W."/>
            <person name="Butler J."/>
            <person name="Chin C."/>
            <person name="Gnerre S."/>
            <person name="Grabherr M."/>
            <person name="Kleber M."/>
            <person name="Mauceli E."/>
            <person name="MacCallum I."/>
        </authorList>
    </citation>
    <scope>NUCLEOTIDE SEQUENCE [LARGE SCALE GENOMIC DNA]</scope>
    <source>
        <strain evidence="3">white501</strain>
    </source>
</reference>
<accession>B4QKL5</accession>
<feature type="region of interest" description="Disordered" evidence="1">
    <location>
        <begin position="47"/>
        <end position="68"/>
    </location>
</feature>
<keyword evidence="3" id="KW-1185">Reference proteome</keyword>
<name>B4QKL5_DROSI</name>
<protein>
    <submittedName>
        <fullName evidence="2">GD12568</fullName>
    </submittedName>
</protein>
<organism evidence="2 3">
    <name type="scientific">Drosophila simulans</name>
    <name type="common">Fruit fly</name>
    <dbReference type="NCBI Taxonomy" id="7240"/>
    <lineage>
        <taxon>Eukaryota</taxon>
        <taxon>Metazoa</taxon>
        <taxon>Ecdysozoa</taxon>
        <taxon>Arthropoda</taxon>
        <taxon>Hexapoda</taxon>
        <taxon>Insecta</taxon>
        <taxon>Pterygota</taxon>
        <taxon>Neoptera</taxon>
        <taxon>Endopterygota</taxon>
        <taxon>Diptera</taxon>
        <taxon>Brachycera</taxon>
        <taxon>Muscomorpha</taxon>
        <taxon>Ephydroidea</taxon>
        <taxon>Drosophilidae</taxon>
        <taxon>Drosophila</taxon>
        <taxon>Sophophora</taxon>
    </lineage>
</organism>
<dbReference type="AlphaFoldDB" id="B4QKL5"/>
<gene>
    <name evidence="2" type="primary">Dsim\GD12568</name>
    <name evidence="2" type="ORF">Dsim_GD12568</name>
</gene>
<dbReference type="EMBL" id="CM000363">
    <property type="protein sequence ID" value="EDX10526.1"/>
    <property type="molecule type" value="Genomic_DNA"/>
</dbReference>